<reference evidence="3 4" key="1">
    <citation type="submission" date="2018-12" db="EMBL/GenBank/DDBJ databases">
        <title>Draft genome sequence of Xylaria grammica IHI A82.</title>
        <authorList>
            <person name="Buettner E."/>
            <person name="Kellner H."/>
        </authorList>
    </citation>
    <scope>NUCLEOTIDE SEQUENCE [LARGE SCALE GENOMIC DNA]</scope>
    <source>
        <strain evidence="3 4">IHI A82</strain>
    </source>
</reference>
<name>A0A439CY62_9PEZI</name>
<dbReference type="AlphaFoldDB" id="A0A439CY62"/>
<evidence type="ECO:0000256" key="1">
    <source>
        <dbReference type="SAM" id="Coils"/>
    </source>
</evidence>
<organism evidence="3 4">
    <name type="scientific">Xylaria grammica</name>
    <dbReference type="NCBI Taxonomy" id="363999"/>
    <lineage>
        <taxon>Eukaryota</taxon>
        <taxon>Fungi</taxon>
        <taxon>Dikarya</taxon>
        <taxon>Ascomycota</taxon>
        <taxon>Pezizomycotina</taxon>
        <taxon>Sordariomycetes</taxon>
        <taxon>Xylariomycetidae</taxon>
        <taxon>Xylariales</taxon>
        <taxon>Xylariaceae</taxon>
        <taxon>Xylaria</taxon>
    </lineage>
</organism>
<keyword evidence="4" id="KW-1185">Reference proteome</keyword>
<feature type="compositionally biased region" description="Basic and acidic residues" evidence="2">
    <location>
        <begin position="130"/>
        <end position="140"/>
    </location>
</feature>
<gene>
    <name evidence="3" type="ORF">EKO27_g7956</name>
</gene>
<feature type="coiled-coil region" evidence="1">
    <location>
        <begin position="239"/>
        <end position="276"/>
    </location>
</feature>
<feature type="compositionally biased region" description="Pro residues" evidence="2">
    <location>
        <begin position="95"/>
        <end position="119"/>
    </location>
</feature>
<dbReference type="EMBL" id="RYZI01000279">
    <property type="protein sequence ID" value="RWA07149.1"/>
    <property type="molecule type" value="Genomic_DNA"/>
</dbReference>
<accession>A0A439CY62</accession>
<keyword evidence="1" id="KW-0175">Coiled coil</keyword>
<evidence type="ECO:0000256" key="2">
    <source>
        <dbReference type="SAM" id="MobiDB-lite"/>
    </source>
</evidence>
<dbReference type="STRING" id="363999.A0A439CY62"/>
<feature type="compositionally biased region" description="Polar residues" evidence="2">
    <location>
        <begin position="1"/>
        <end position="11"/>
    </location>
</feature>
<proteinExistence type="predicted"/>
<feature type="region of interest" description="Disordered" evidence="2">
    <location>
        <begin position="1"/>
        <end position="153"/>
    </location>
</feature>
<protein>
    <submittedName>
        <fullName evidence="3">Uncharacterized protein</fullName>
    </submittedName>
</protein>
<comment type="caution">
    <text evidence="3">The sequence shown here is derived from an EMBL/GenBank/DDBJ whole genome shotgun (WGS) entry which is preliminary data.</text>
</comment>
<feature type="compositionally biased region" description="Low complexity" evidence="2">
    <location>
        <begin position="44"/>
        <end position="59"/>
    </location>
</feature>
<evidence type="ECO:0000313" key="4">
    <source>
        <dbReference type="Proteomes" id="UP000286045"/>
    </source>
</evidence>
<evidence type="ECO:0000313" key="3">
    <source>
        <dbReference type="EMBL" id="RWA07149.1"/>
    </source>
</evidence>
<dbReference type="Proteomes" id="UP000286045">
    <property type="component" value="Unassembled WGS sequence"/>
</dbReference>
<sequence length="635" mass="71956">MSPDVSFSSVSHELPVDDNSTDTDDSSCASSEDMHIGISPRPQLPLILSNNSISKSLPSRLSGGIVPRVVGPSPRSQSARPHQTGDYHQRAPSYSPRPQPYPPPLFPPSYPRPPPPPLTQPVSSTLLQPLDRHGRWRSDSAEPQYGYGDRGHGNDRDSCFSSWQESNDPEIEAKEESDYVRHLTENYVGLQEQRSALLTVLDTAKSQGVHIRKLRQSEDEADRKFMAAARALLLDSTELDQLQQLFKALQDTRLEYQEAEKRFEETVDELHQGQEALSSREEAFYKAFTGASGIALFNLNNDRDSSSDNSEDWVLRGITGDRPENIHPLYEKLREAFGELQLAKELLVNTQMKREALHARKIQPLGEDSLDLLETYGNAGKKKALELRAMALMTEEDTEQLRDYDELERDARRDIDIYTEKVVVLRQECSENGALPLSSYFQQEGFGFDSFYRDEIRLASGPFESNDESTTLAHPVFPLLLSNPTHLLHGFPQTALQSLRNALQLPLNAPVRAKQVKEAAREANMHTLLSTVESEDKSEYINRWLLHKLHHSALEAELLWTTFRSRLQILDIDRWQRDVLHFWWRDKPVGLASVDIGDNETNKAVGSLAEFNLLSHSDSGQLDGLRKWNLDDSWL</sequence>